<gene>
    <name evidence="2" type="ORF">CGL51_11135</name>
    <name evidence="3" type="ORF">CGL52_03420</name>
</gene>
<reference evidence="4 5" key="1">
    <citation type="submission" date="2017-07" db="EMBL/GenBank/DDBJ databases">
        <title>Draft genome sequence of aerobic hyperthermophilic archaea, Pyrobaculum aerophilum YKB31 and YKB32.</title>
        <authorList>
            <person name="Mochizuki T."/>
            <person name="Berliner A.J."/>
            <person name="Yoshida-Takashima Y."/>
            <person name="Takaki Y."/>
            <person name="Nunoura T."/>
            <person name="Takai K."/>
        </authorList>
    </citation>
    <scope>NUCLEOTIDE SEQUENCE [LARGE SCALE GENOMIC DNA]</scope>
    <source>
        <strain evidence="2 5">YKB31</strain>
        <strain evidence="3 4">YKB32</strain>
    </source>
</reference>
<dbReference type="InterPro" id="IPR020290">
    <property type="entry name" value="Gp88"/>
</dbReference>
<dbReference type="EMBL" id="NMUF01000006">
    <property type="protein sequence ID" value="RFA99424.1"/>
    <property type="molecule type" value="Genomic_DNA"/>
</dbReference>
<protein>
    <recommendedName>
        <fullName evidence="1">Gene product 88 domain-containing protein</fullName>
    </recommendedName>
</protein>
<feature type="domain" description="Gene product 88" evidence="1">
    <location>
        <begin position="63"/>
        <end position="283"/>
    </location>
</feature>
<evidence type="ECO:0000259" key="1">
    <source>
        <dbReference type="Pfam" id="PF17338"/>
    </source>
</evidence>
<name>A0A371QVP9_9CREN</name>
<dbReference type="Proteomes" id="UP000257123">
    <property type="component" value="Unassembled WGS sequence"/>
</dbReference>
<dbReference type="Proteomes" id="UP000256877">
    <property type="component" value="Unassembled WGS sequence"/>
</dbReference>
<evidence type="ECO:0000313" key="4">
    <source>
        <dbReference type="Proteomes" id="UP000256877"/>
    </source>
</evidence>
<sequence length="287" mass="33390">MRLWRVEEAGRLIRSELAKSLAEAWANCGDENCLARTPFDPALVGVGRWWLGPFTIGNRKMGEIPFFSLPPVLTCPEATEFCHKWCYAVYEIANWRAYVREAASYLLSLREDFPQVVGKYLARLPHRVIRLHVSGDFYDEEYFEKWAEIARQHPDRVFYTYTKSFHVVRGEAPQNLIIHLSADPHNYIKAVETWREIKRGLITYVYTPGQEERDLPAIKYILENTDARILVFLNHVQHAPRLKAALWKRLREALGALSQRIVLDPEEFAGRPQCAECALCWRRGVLF</sequence>
<dbReference type="AlphaFoldDB" id="A0A371QVP9"/>
<proteinExistence type="predicted"/>
<organism evidence="2 5">
    <name type="scientific">Pyrobaculum aerophilum</name>
    <dbReference type="NCBI Taxonomy" id="13773"/>
    <lineage>
        <taxon>Archaea</taxon>
        <taxon>Thermoproteota</taxon>
        <taxon>Thermoprotei</taxon>
        <taxon>Thermoproteales</taxon>
        <taxon>Thermoproteaceae</taxon>
        <taxon>Pyrobaculum</taxon>
    </lineage>
</organism>
<dbReference type="Pfam" id="PF17338">
    <property type="entry name" value="GP88"/>
    <property type="match status" value="1"/>
</dbReference>
<evidence type="ECO:0000313" key="5">
    <source>
        <dbReference type="Proteomes" id="UP000257123"/>
    </source>
</evidence>
<dbReference type="OrthoDB" id="23339at2157"/>
<evidence type="ECO:0000313" key="2">
    <source>
        <dbReference type="EMBL" id="RFA94166.1"/>
    </source>
</evidence>
<evidence type="ECO:0000313" key="3">
    <source>
        <dbReference type="EMBL" id="RFA99424.1"/>
    </source>
</evidence>
<accession>A0A371QVP9</accession>
<comment type="caution">
    <text evidence="2">The sequence shown here is derived from an EMBL/GenBank/DDBJ whole genome shotgun (WGS) entry which is preliminary data.</text>
</comment>
<dbReference type="EMBL" id="NMUE01000044">
    <property type="protein sequence ID" value="RFA94166.1"/>
    <property type="molecule type" value="Genomic_DNA"/>
</dbReference>
<dbReference type="RefSeq" id="WP_116421773.1">
    <property type="nucleotide sequence ID" value="NZ_NMUE01000044.1"/>
</dbReference>